<keyword evidence="3" id="KW-1185">Reference proteome</keyword>
<dbReference type="RefSeq" id="WP_035315597.1">
    <property type="nucleotide sequence ID" value="NZ_AODH01000056.1"/>
</dbReference>
<feature type="transmembrane region" description="Helical" evidence="1">
    <location>
        <begin position="42"/>
        <end position="59"/>
    </location>
</feature>
<feature type="transmembrane region" description="Helical" evidence="1">
    <location>
        <begin position="6"/>
        <end position="30"/>
    </location>
</feature>
<dbReference type="Proteomes" id="UP000019243">
    <property type="component" value="Unassembled WGS sequence"/>
</dbReference>
<accession>W7CR56</accession>
<keyword evidence="1" id="KW-0472">Membrane</keyword>
<dbReference type="EMBL" id="AODH01000056">
    <property type="protein sequence ID" value="EUJ35453.1"/>
    <property type="molecule type" value="Genomic_DNA"/>
</dbReference>
<comment type="caution">
    <text evidence="2">The sequence shown here is derived from an EMBL/GenBank/DDBJ whole genome shotgun (WGS) entry which is preliminary data.</text>
</comment>
<keyword evidence="1" id="KW-1133">Transmembrane helix</keyword>
<organism evidence="2 3">
    <name type="scientific">Brochothrix campestris FSL F6-1037</name>
    <dbReference type="NCBI Taxonomy" id="1265861"/>
    <lineage>
        <taxon>Bacteria</taxon>
        <taxon>Bacillati</taxon>
        <taxon>Bacillota</taxon>
        <taxon>Bacilli</taxon>
        <taxon>Bacillales</taxon>
        <taxon>Listeriaceae</taxon>
        <taxon>Brochothrix</taxon>
    </lineage>
</organism>
<evidence type="ECO:0000313" key="3">
    <source>
        <dbReference type="Proteomes" id="UP000019243"/>
    </source>
</evidence>
<dbReference type="AlphaFoldDB" id="W7CR56"/>
<reference evidence="2 3" key="1">
    <citation type="submission" date="2012-12" db="EMBL/GenBank/DDBJ databases">
        <title>Novel taxa of Listeriaceae from agricultural environments in the United States.</title>
        <authorList>
            <person name="den Bakker H.C."/>
            <person name="Allred A."/>
            <person name="Warchocki S."/>
            <person name="Wright E.M."/>
            <person name="Burrell A."/>
            <person name="Nightingale K.K."/>
            <person name="Kephart D."/>
            <person name="Wiedmann M."/>
        </authorList>
    </citation>
    <scope>NUCLEOTIDE SEQUENCE [LARGE SCALE GENOMIC DNA]</scope>
    <source>
        <strain evidence="2 3">FSL F6-1037</strain>
    </source>
</reference>
<dbReference type="STRING" id="1265861.BCAMP_11675"/>
<name>W7CR56_9LIST</name>
<sequence>MPRHLLIVSVIVTLMALTQEQVVVLTCLFLMSSLYGLIYRQWLALVTVIMYVTLIIPVPQPSQPIFSEPFVLQAIAIDGDYVQAVVKQGNSRTKLTGTIDSFAQKQQLETFAPGQQLHIEPN</sequence>
<proteinExistence type="predicted"/>
<protein>
    <submittedName>
        <fullName evidence="2">Uncharacterized protein</fullName>
    </submittedName>
</protein>
<gene>
    <name evidence="2" type="ORF">BCAMP_11675</name>
</gene>
<evidence type="ECO:0000313" key="2">
    <source>
        <dbReference type="EMBL" id="EUJ35453.1"/>
    </source>
</evidence>
<evidence type="ECO:0000256" key="1">
    <source>
        <dbReference type="SAM" id="Phobius"/>
    </source>
</evidence>
<keyword evidence="1" id="KW-0812">Transmembrane</keyword>